<evidence type="ECO:0000256" key="1">
    <source>
        <dbReference type="SAM" id="Phobius"/>
    </source>
</evidence>
<evidence type="ECO:0000313" key="2">
    <source>
        <dbReference type="EMBL" id="STY93271.1"/>
    </source>
</evidence>
<sequence length="350" mass="40402">MNNIICKITFDGIYSGNIAKIELYANNPFCVNILDENIIVSGIDMGEEFNNFILPKQNKEKYIICFDVVGIIKEAPISVSEGNSGVETYGMQYFPFVSSFIDFKFKVLFGRIKSISIDVPKSCRMIWFSDKVILNSKYKLEKVHSYGEKTSSYIYDNKQINLINTSKFIKKEDIIGIEDTKIIEHIKSIIVKDNMIFYNNNIDIYAKFRLSGEKLGGLTIYSSLYFMTSMAGIWFVSWNYRLVGAGIIAYYVIMVKFFQNSNPPQAKTIFMDIILTGVVLITVFGILLVYFNSTINNYIILILSLSLIYVFLNIYANVKFSRNGTLPTLLEKFFYWRRRCSELKNKSKFE</sequence>
<organism evidence="2 3">
    <name type="scientific">Moraxella bovis</name>
    <dbReference type="NCBI Taxonomy" id="476"/>
    <lineage>
        <taxon>Bacteria</taxon>
        <taxon>Pseudomonadati</taxon>
        <taxon>Pseudomonadota</taxon>
        <taxon>Gammaproteobacteria</taxon>
        <taxon>Moraxellales</taxon>
        <taxon>Moraxellaceae</taxon>
        <taxon>Moraxella</taxon>
    </lineage>
</organism>
<dbReference type="EMBL" id="UGPZ01000003">
    <property type="protein sequence ID" value="STY93271.1"/>
    <property type="molecule type" value="Genomic_DNA"/>
</dbReference>
<accession>A0A378PXI1</accession>
<keyword evidence="1" id="KW-0812">Transmembrane</keyword>
<feature type="transmembrane region" description="Helical" evidence="1">
    <location>
        <begin position="270"/>
        <end position="291"/>
    </location>
</feature>
<protein>
    <submittedName>
        <fullName evidence="2">Uncharacterized protein</fullName>
    </submittedName>
</protein>
<keyword evidence="1" id="KW-0472">Membrane</keyword>
<dbReference type="AlphaFoldDB" id="A0A378PXI1"/>
<reference evidence="2 3" key="1">
    <citation type="submission" date="2018-06" db="EMBL/GenBank/DDBJ databases">
        <authorList>
            <consortium name="Pathogen Informatics"/>
            <person name="Doyle S."/>
        </authorList>
    </citation>
    <scope>NUCLEOTIDE SEQUENCE [LARGE SCALE GENOMIC DNA]</scope>
    <source>
        <strain evidence="2 3">NCTC9426</strain>
    </source>
</reference>
<gene>
    <name evidence="2" type="ORF">NCTC9426_01993</name>
</gene>
<name>A0A378PXI1_MORBO</name>
<keyword evidence="1" id="KW-1133">Transmembrane helix</keyword>
<dbReference type="RefSeq" id="WP_115369656.1">
    <property type="nucleotide sequence ID" value="NZ_UGPZ01000003.1"/>
</dbReference>
<proteinExistence type="predicted"/>
<feature type="transmembrane region" description="Helical" evidence="1">
    <location>
        <begin position="297"/>
        <end position="316"/>
    </location>
</feature>
<evidence type="ECO:0000313" key="3">
    <source>
        <dbReference type="Proteomes" id="UP000254133"/>
    </source>
</evidence>
<feature type="transmembrane region" description="Helical" evidence="1">
    <location>
        <begin position="242"/>
        <end position="258"/>
    </location>
</feature>
<dbReference type="Proteomes" id="UP000254133">
    <property type="component" value="Unassembled WGS sequence"/>
</dbReference>